<gene>
    <name evidence="2" type="ORF">FLL45_10060</name>
</gene>
<evidence type="ECO:0000256" key="1">
    <source>
        <dbReference type="SAM" id="SignalP"/>
    </source>
</evidence>
<comment type="caution">
    <text evidence="2">The sequence shown here is derived from an EMBL/GenBank/DDBJ whole genome shotgun (WGS) entry which is preliminary data.</text>
</comment>
<reference evidence="2 3" key="1">
    <citation type="submission" date="2019-06" db="EMBL/GenBank/DDBJ databases">
        <title>Draft genome of Aliikangiella marina GYP-15.</title>
        <authorList>
            <person name="Wang G."/>
        </authorList>
    </citation>
    <scope>NUCLEOTIDE SEQUENCE [LARGE SCALE GENOMIC DNA]</scope>
    <source>
        <strain evidence="2 3">GYP-15</strain>
    </source>
</reference>
<keyword evidence="1" id="KW-0732">Signal</keyword>
<sequence length="177" mass="20920">MKKLLCLFLLLPAFSAVAFDGKKSADVQIKNKATQAKIYRDHDRNWRQPQYARGVKLFKCYDSWGHKLRGKFVAEQKYFIELGGGSCHRAQRKPVRYGALDDIRYYDFPVDNVYQAIREIKRDYGLRNAQVIQSENIHAGMKTFKYTLVFKTPRNGYREFRVKHSRWSGRIKNIYEV</sequence>
<evidence type="ECO:0008006" key="4">
    <source>
        <dbReference type="Google" id="ProtNLM"/>
    </source>
</evidence>
<dbReference type="OrthoDB" id="9839042at2"/>
<dbReference type="EMBL" id="VIKR01000002">
    <property type="protein sequence ID" value="TQV75270.1"/>
    <property type="molecule type" value="Genomic_DNA"/>
</dbReference>
<name>A0A545TDI1_9GAMM</name>
<protein>
    <recommendedName>
        <fullName evidence="4">PepSY domain-containing protein</fullName>
    </recommendedName>
</protein>
<feature type="chain" id="PRO_5022116976" description="PepSY domain-containing protein" evidence="1">
    <location>
        <begin position="19"/>
        <end position="177"/>
    </location>
</feature>
<organism evidence="2 3">
    <name type="scientific">Aliikangiella marina</name>
    <dbReference type="NCBI Taxonomy" id="1712262"/>
    <lineage>
        <taxon>Bacteria</taxon>
        <taxon>Pseudomonadati</taxon>
        <taxon>Pseudomonadota</taxon>
        <taxon>Gammaproteobacteria</taxon>
        <taxon>Oceanospirillales</taxon>
        <taxon>Pleioneaceae</taxon>
        <taxon>Aliikangiella</taxon>
    </lineage>
</organism>
<proteinExistence type="predicted"/>
<accession>A0A545TDI1</accession>
<dbReference type="RefSeq" id="WP_142941886.1">
    <property type="nucleotide sequence ID" value="NZ_VIKR01000002.1"/>
</dbReference>
<feature type="signal peptide" evidence="1">
    <location>
        <begin position="1"/>
        <end position="18"/>
    </location>
</feature>
<dbReference type="AlphaFoldDB" id="A0A545TDI1"/>
<dbReference type="Proteomes" id="UP000317839">
    <property type="component" value="Unassembled WGS sequence"/>
</dbReference>
<evidence type="ECO:0000313" key="3">
    <source>
        <dbReference type="Proteomes" id="UP000317839"/>
    </source>
</evidence>
<keyword evidence="3" id="KW-1185">Reference proteome</keyword>
<evidence type="ECO:0000313" key="2">
    <source>
        <dbReference type="EMBL" id="TQV75270.1"/>
    </source>
</evidence>